<dbReference type="InterPro" id="IPR009057">
    <property type="entry name" value="Homeodomain-like_sf"/>
</dbReference>
<dbReference type="RefSeq" id="WP_054969163.1">
    <property type="nucleotide sequence ID" value="NZ_LJCO01000045.1"/>
</dbReference>
<sequence>MKDPRNVEEIAVNRVQLLSQLLAEGLDAGRARQIRAEICAQTGISERTLRRYLAKYRQEGFQGLKPRPKIQQRPETIPQSLLNQAILLRREVPTRSISQIIQILEWEGHAQPGQIKRSTLQEKLAERGYSSRQMRMYAATGTAARRFQRRHRNELWQSDIKFGPYLPIGPGGTKKQVYLVVFLDDATRYVLHAEFYPTLDQAIVEDCFRQAIQKYGVPDSVYFDNGKQYRTRWMARTCSKLGIRLLFTKPYAAESKGKVEKFNRTIDSFLSEAVLDKPQSLEDLNHKFAVWLSECYQNKPHRALSTDIQLTSPETAYRSDRKALRFVEPEIVANAFLHAETRKVDKSGCISFMDRKYEVGLPFIGCTVDVIYDPADISQITIEHEGHEPWQARPLVIGERAGQRPKLPGHLGPKPAESSRLLEAAEIQHAKRQQRQARAISYTLAWNEVKGDV</sequence>
<organism evidence="2 3">
    <name type="scientific">Alicyclobacillus ferrooxydans</name>
    <dbReference type="NCBI Taxonomy" id="471514"/>
    <lineage>
        <taxon>Bacteria</taxon>
        <taxon>Bacillati</taxon>
        <taxon>Bacillota</taxon>
        <taxon>Bacilli</taxon>
        <taxon>Bacillales</taxon>
        <taxon>Alicyclobacillaceae</taxon>
        <taxon>Alicyclobacillus</taxon>
    </lineage>
</organism>
<dbReference type="PANTHER" id="PTHR35004">
    <property type="entry name" value="TRANSPOSASE RV3428C-RELATED"/>
    <property type="match status" value="1"/>
</dbReference>
<dbReference type="PROSITE" id="PS50994">
    <property type="entry name" value="INTEGRASE"/>
    <property type="match status" value="1"/>
</dbReference>
<dbReference type="InterPro" id="IPR001584">
    <property type="entry name" value="Integrase_cat-core"/>
</dbReference>
<evidence type="ECO:0000313" key="2">
    <source>
        <dbReference type="EMBL" id="KPV43846.1"/>
    </source>
</evidence>
<accession>A0A0P9CVS7</accession>
<dbReference type="AlphaFoldDB" id="A0A0P9CVS7"/>
<dbReference type="PATRIC" id="fig|471514.4.peg.5225"/>
<comment type="caution">
    <text evidence="2">The sequence shown here is derived from an EMBL/GenBank/DDBJ whole genome shotgun (WGS) entry which is preliminary data.</text>
</comment>
<dbReference type="PANTHER" id="PTHR35004:SF6">
    <property type="entry name" value="TRANSPOSASE"/>
    <property type="match status" value="1"/>
</dbReference>
<dbReference type="Pfam" id="PF09299">
    <property type="entry name" value="Mu-transpos_C"/>
    <property type="match status" value="1"/>
</dbReference>
<feature type="domain" description="Integrase catalytic" evidence="1">
    <location>
        <begin position="147"/>
        <end position="321"/>
    </location>
</feature>
<dbReference type="InterPro" id="IPR055247">
    <property type="entry name" value="InsJ-like_HTH"/>
</dbReference>
<dbReference type="InterPro" id="IPR015378">
    <property type="entry name" value="Transposase-like_Mu_C"/>
</dbReference>
<dbReference type="InterPro" id="IPR012337">
    <property type="entry name" value="RNaseH-like_sf"/>
</dbReference>
<evidence type="ECO:0000313" key="3">
    <source>
        <dbReference type="Proteomes" id="UP000050482"/>
    </source>
</evidence>
<dbReference type="EMBL" id="LJCO01000045">
    <property type="protein sequence ID" value="KPV43846.1"/>
    <property type="molecule type" value="Genomic_DNA"/>
</dbReference>
<gene>
    <name evidence="2" type="ORF">AN477_10780</name>
</gene>
<dbReference type="Gene3D" id="3.30.420.10">
    <property type="entry name" value="Ribonuclease H-like superfamily/Ribonuclease H"/>
    <property type="match status" value="1"/>
</dbReference>
<dbReference type="GO" id="GO:0015074">
    <property type="term" value="P:DNA integration"/>
    <property type="evidence" value="ECO:0007669"/>
    <property type="project" value="InterPro"/>
</dbReference>
<dbReference type="SUPFAM" id="SSF53098">
    <property type="entry name" value="Ribonuclease H-like"/>
    <property type="match status" value="1"/>
</dbReference>
<proteinExistence type="predicted"/>
<name>A0A0P9CVS7_9BACL</name>
<evidence type="ECO:0000259" key="1">
    <source>
        <dbReference type="PROSITE" id="PS50994"/>
    </source>
</evidence>
<dbReference type="STRING" id="471514.AN477_10780"/>
<reference evidence="2 3" key="1">
    <citation type="submission" date="2015-09" db="EMBL/GenBank/DDBJ databases">
        <title>Draft genome sequence of Alicyclobacillus ferrooxydans DSM 22381.</title>
        <authorList>
            <person name="Hemp J."/>
        </authorList>
    </citation>
    <scope>NUCLEOTIDE SEQUENCE [LARGE SCALE GENOMIC DNA]</scope>
    <source>
        <strain evidence="2 3">TC-34</strain>
    </source>
</reference>
<dbReference type="GO" id="GO:0003676">
    <property type="term" value="F:nucleic acid binding"/>
    <property type="evidence" value="ECO:0007669"/>
    <property type="project" value="InterPro"/>
</dbReference>
<dbReference type="SUPFAM" id="SSF46689">
    <property type="entry name" value="Homeodomain-like"/>
    <property type="match status" value="1"/>
</dbReference>
<dbReference type="Pfam" id="PF13518">
    <property type="entry name" value="HTH_28"/>
    <property type="match status" value="1"/>
</dbReference>
<protein>
    <submittedName>
        <fullName evidence="2">Transposase</fullName>
    </submittedName>
</protein>
<keyword evidence="3" id="KW-1185">Reference proteome</keyword>
<dbReference type="OrthoDB" id="9794201at2"/>
<dbReference type="InterPro" id="IPR036397">
    <property type="entry name" value="RNaseH_sf"/>
</dbReference>
<dbReference type="Proteomes" id="UP000050482">
    <property type="component" value="Unassembled WGS sequence"/>
</dbReference>
<dbReference type="Pfam" id="PF00665">
    <property type="entry name" value="rve"/>
    <property type="match status" value="1"/>
</dbReference>